<feature type="compositionally biased region" description="Low complexity" evidence="1">
    <location>
        <begin position="388"/>
        <end position="397"/>
    </location>
</feature>
<feature type="region of interest" description="Disordered" evidence="1">
    <location>
        <begin position="388"/>
        <end position="416"/>
    </location>
</feature>
<dbReference type="EMBL" id="ML769447">
    <property type="protein sequence ID" value="KAE9401276.1"/>
    <property type="molecule type" value="Genomic_DNA"/>
</dbReference>
<accession>A0A6A4HT00</accession>
<feature type="compositionally biased region" description="Low complexity" evidence="1">
    <location>
        <begin position="527"/>
        <end position="548"/>
    </location>
</feature>
<keyword evidence="5" id="KW-1185">Reference proteome</keyword>
<protein>
    <recommendedName>
        <fullName evidence="3">DUF1996 domain-containing protein</fullName>
    </recommendedName>
</protein>
<evidence type="ECO:0000259" key="3">
    <source>
        <dbReference type="Pfam" id="PF09362"/>
    </source>
</evidence>
<proteinExistence type="predicted"/>
<gene>
    <name evidence="4" type="ORF">BT96DRAFT_992167</name>
</gene>
<dbReference type="OrthoDB" id="74764at2759"/>
<feature type="region of interest" description="Disordered" evidence="1">
    <location>
        <begin position="527"/>
        <end position="586"/>
    </location>
</feature>
<dbReference type="InterPro" id="IPR018535">
    <property type="entry name" value="DUF1996"/>
</dbReference>
<evidence type="ECO:0000313" key="5">
    <source>
        <dbReference type="Proteomes" id="UP000799118"/>
    </source>
</evidence>
<evidence type="ECO:0000256" key="2">
    <source>
        <dbReference type="SAM" id="SignalP"/>
    </source>
</evidence>
<feature type="signal peptide" evidence="2">
    <location>
        <begin position="1"/>
        <end position="20"/>
    </location>
</feature>
<dbReference type="PANTHER" id="PTHR43662">
    <property type="match status" value="1"/>
</dbReference>
<evidence type="ECO:0000313" key="4">
    <source>
        <dbReference type="EMBL" id="KAE9401276.1"/>
    </source>
</evidence>
<dbReference type="Proteomes" id="UP000799118">
    <property type="component" value="Unassembled WGS sequence"/>
</dbReference>
<feature type="domain" description="DUF1996" evidence="3">
    <location>
        <begin position="36"/>
        <end position="278"/>
    </location>
</feature>
<feature type="chain" id="PRO_5025418298" description="DUF1996 domain-containing protein" evidence="2">
    <location>
        <begin position="21"/>
        <end position="586"/>
    </location>
</feature>
<dbReference type="Pfam" id="PF09362">
    <property type="entry name" value="DUF1996"/>
    <property type="match status" value="1"/>
</dbReference>
<feature type="compositionally biased region" description="Basic residues" evidence="1">
    <location>
        <begin position="562"/>
        <end position="586"/>
    </location>
</feature>
<name>A0A6A4HT00_9AGAR</name>
<organism evidence="4 5">
    <name type="scientific">Gymnopus androsaceus JB14</name>
    <dbReference type="NCBI Taxonomy" id="1447944"/>
    <lineage>
        <taxon>Eukaryota</taxon>
        <taxon>Fungi</taxon>
        <taxon>Dikarya</taxon>
        <taxon>Basidiomycota</taxon>
        <taxon>Agaricomycotina</taxon>
        <taxon>Agaricomycetes</taxon>
        <taxon>Agaricomycetidae</taxon>
        <taxon>Agaricales</taxon>
        <taxon>Marasmiineae</taxon>
        <taxon>Omphalotaceae</taxon>
        <taxon>Gymnopus</taxon>
    </lineage>
</organism>
<feature type="region of interest" description="Disordered" evidence="1">
    <location>
        <begin position="440"/>
        <end position="499"/>
    </location>
</feature>
<reference evidence="4" key="1">
    <citation type="journal article" date="2019" name="Environ. Microbiol.">
        <title>Fungal ecological strategies reflected in gene transcription - a case study of two litter decomposers.</title>
        <authorList>
            <person name="Barbi F."/>
            <person name="Kohler A."/>
            <person name="Barry K."/>
            <person name="Baskaran P."/>
            <person name="Daum C."/>
            <person name="Fauchery L."/>
            <person name="Ihrmark K."/>
            <person name="Kuo A."/>
            <person name="LaButti K."/>
            <person name="Lipzen A."/>
            <person name="Morin E."/>
            <person name="Grigoriev I.V."/>
            <person name="Henrissat B."/>
            <person name="Lindahl B."/>
            <person name="Martin F."/>
        </authorList>
    </citation>
    <scope>NUCLEOTIDE SEQUENCE</scope>
    <source>
        <strain evidence="4">JB14</strain>
    </source>
</reference>
<dbReference type="AlphaFoldDB" id="A0A6A4HT00"/>
<sequence>MARQLLHSLFALAVLSSVQAYFLVGNRDVLVTERLDPILSPGAVSSHTHSILGGSNFGMNITTALLRESECTTMPIQEDHSNYWFPTLYFQHKNGSFSDVSVGNVICMSLNLSLTISTMTRKDGQANTVQAFPDDFRMISGDMTLRSYNSSSYAQQAITFLCLDFNGVSTKYSSLPPVSCPSGVRAQINFPMCWDGVNVDSADHKSHVAFPSGGPDSGTCDDPAYPVTMPRIFIEAYLNTGPWDAIRETDALNSTQPYVYSFGDPYGFGYHADFYNGWQSGILQNVLDKCACTSAGFGDATCCGDLGVFTLDTSGSCNLTPIVDEQVTGTMAQLPGNNPVQYGPEDATIHAATTVPAILSPAYAYTGSSATATGNIVTSASSVAGGSATAASTTSVAPRPTLRPHPTRAHFSDSGSASVTAATTSNAAVASSTSSFVTATSDSDAASSTDEASATGTSSSVTITSDSDAVSSTDEASATGTSAWATTTSDSDASSSTDEASATVVSSTTDLDEASATVVSSVATAASSTAVSSSSGTGTNTSSSSPSSGDDDDEYEYYCEKRPKKKSRALVSKARRHHRRLASNDF</sequence>
<dbReference type="PANTHER" id="PTHR43662:SF3">
    <property type="entry name" value="DOMAIN PROTEIN, PUTATIVE (AFU_ORTHOLOGUE AFUA_6G11970)-RELATED"/>
    <property type="match status" value="1"/>
</dbReference>
<keyword evidence="2" id="KW-0732">Signal</keyword>
<evidence type="ECO:0000256" key="1">
    <source>
        <dbReference type="SAM" id="MobiDB-lite"/>
    </source>
</evidence>